<evidence type="ECO:0000313" key="2">
    <source>
        <dbReference type="Proteomes" id="UP000018936"/>
    </source>
</evidence>
<name>V8NFP9_OPHHA</name>
<reference evidence="1 2" key="1">
    <citation type="journal article" date="2013" name="Proc. Natl. Acad. Sci. U.S.A.">
        <title>The king cobra genome reveals dynamic gene evolution and adaptation in the snake venom system.</title>
        <authorList>
            <person name="Vonk F.J."/>
            <person name="Casewell N.R."/>
            <person name="Henkel C.V."/>
            <person name="Heimberg A.M."/>
            <person name="Jansen H.J."/>
            <person name="McCleary R.J."/>
            <person name="Kerkkamp H.M."/>
            <person name="Vos R.A."/>
            <person name="Guerreiro I."/>
            <person name="Calvete J.J."/>
            <person name="Wuster W."/>
            <person name="Woods A.E."/>
            <person name="Logan J.M."/>
            <person name="Harrison R.A."/>
            <person name="Castoe T.A."/>
            <person name="de Koning A.P."/>
            <person name="Pollock D.D."/>
            <person name="Yandell M."/>
            <person name="Calderon D."/>
            <person name="Renjifo C."/>
            <person name="Currier R.B."/>
            <person name="Salgado D."/>
            <person name="Pla D."/>
            <person name="Sanz L."/>
            <person name="Hyder A.S."/>
            <person name="Ribeiro J.M."/>
            <person name="Arntzen J.W."/>
            <person name="van den Thillart G.E."/>
            <person name="Boetzer M."/>
            <person name="Pirovano W."/>
            <person name="Dirks R.P."/>
            <person name="Spaink H.P."/>
            <person name="Duboule D."/>
            <person name="McGlinn E."/>
            <person name="Kini R.M."/>
            <person name="Richardson M.K."/>
        </authorList>
    </citation>
    <scope>NUCLEOTIDE SEQUENCE</scope>
    <source>
        <tissue evidence="1">Blood</tissue>
    </source>
</reference>
<gene>
    <name evidence="1" type="ORF">L345_13350</name>
</gene>
<evidence type="ECO:0000313" key="1">
    <source>
        <dbReference type="EMBL" id="ETE60905.1"/>
    </source>
</evidence>
<proteinExistence type="predicted"/>
<dbReference type="EMBL" id="AZIM01004303">
    <property type="protein sequence ID" value="ETE60905.1"/>
    <property type="molecule type" value="Genomic_DNA"/>
</dbReference>
<dbReference type="Proteomes" id="UP000018936">
    <property type="component" value="Unassembled WGS sequence"/>
</dbReference>
<feature type="non-terminal residue" evidence="1">
    <location>
        <position position="1"/>
    </location>
</feature>
<comment type="caution">
    <text evidence="1">The sequence shown here is derived from an EMBL/GenBank/DDBJ whole genome shotgun (WGS) entry which is preliminary data.</text>
</comment>
<sequence>LPKEFGLNSSLCSSLNLQAEAGIVPIKSHAQIAHIKLLAHKSFQPRQIPDFLANIYWCRLKPLRILPQCIDSSQRIYQSNVSEMWLSKMTSARLHHTLIHRSYKISVPLAHYLYNVVPSPPLSTKKSFILARCNVLHSGLLEGRFYNIS</sequence>
<accession>V8NFP9</accession>
<protein>
    <submittedName>
        <fullName evidence="1">Uncharacterized protein</fullName>
    </submittedName>
</protein>
<keyword evidence="2" id="KW-1185">Reference proteome</keyword>
<dbReference type="AlphaFoldDB" id="V8NFP9"/>
<organism evidence="1 2">
    <name type="scientific">Ophiophagus hannah</name>
    <name type="common">King cobra</name>
    <name type="synonym">Naja hannah</name>
    <dbReference type="NCBI Taxonomy" id="8665"/>
    <lineage>
        <taxon>Eukaryota</taxon>
        <taxon>Metazoa</taxon>
        <taxon>Chordata</taxon>
        <taxon>Craniata</taxon>
        <taxon>Vertebrata</taxon>
        <taxon>Euteleostomi</taxon>
        <taxon>Lepidosauria</taxon>
        <taxon>Squamata</taxon>
        <taxon>Bifurcata</taxon>
        <taxon>Unidentata</taxon>
        <taxon>Episquamata</taxon>
        <taxon>Toxicofera</taxon>
        <taxon>Serpentes</taxon>
        <taxon>Colubroidea</taxon>
        <taxon>Elapidae</taxon>
        <taxon>Elapinae</taxon>
        <taxon>Ophiophagus</taxon>
    </lineage>
</organism>
<feature type="non-terminal residue" evidence="1">
    <location>
        <position position="149"/>
    </location>
</feature>